<dbReference type="AlphaFoldDB" id="A0AAI9VD66"/>
<name>A0AAI9VD66_9PEZI</name>
<dbReference type="Proteomes" id="UP001239213">
    <property type="component" value="Unassembled WGS sequence"/>
</dbReference>
<dbReference type="EMBL" id="MPDP01000096">
    <property type="protein sequence ID" value="KAK1481820.1"/>
    <property type="molecule type" value="Genomic_DNA"/>
</dbReference>
<keyword evidence="3" id="KW-1185">Reference proteome</keyword>
<protein>
    <submittedName>
        <fullName evidence="2">Uncharacterized protein</fullName>
    </submittedName>
</protein>
<comment type="caution">
    <text evidence="2">The sequence shown here is derived from an EMBL/GenBank/DDBJ whole genome shotgun (WGS) entry which is preliminary data.</text>
</comment>
<reference evidence="2" key="1">
    <citation type="submission" date="2016-11" db="EMBL/GenBank/DDBJ databases">
        <title>The genome sequence of Colletotrichum cuscutae.</title>
        <authorList>
            <person name="Baroncelli R."/>
        </authorList>
    </citation>
    <scope>NUCLEOTIDE SEQUENCE</scope>
    <source>
        <strain evidence="2">IMI 304802</strain>
    </source>
</reference>
<accession>A0AAI9VD66</accession>
<evidence type="ECO:0000313" key="2">
    <source>
        <dbReference type="EMBL" id="KAK1481820.1"/>
    </source>
</evidence>
<evidence type="ECO:0000256" key="1">
    <source>
        <dbReference type="SAM" id="MobiDB-lite"/>
    </source>
</evidence>
<organism evidence="2 3">
    <name type="scientific">Colletotrichum cuscutae</name>
    <dbReference type="NCBI Taxonomy" id="1209917"/>
    <lineage>
        <taxon>Eukaryota</taxon>
        <taxon>Fungi</taxon>
        <taxon>Dikarya</taxon>
        <taxon>Ascomycota</taxon>
        <taxon>Pezizomycotina</taxon>
        <taxon>Sordariomycetes</taxon>
        <taxon>Hypocreomycetidae</taxon>
        <taxon>Glomerellales</taxon>
        <taxon>Glomerellaceae</taxon>
        <taxon>Colletotrichum</taxon>
        <taxon>Colletotrichum acutatum species complex</taxon>
    </lineage>
</organism>
<feature type="compositionally biased region" description="Basic and acidic residues" evidence="1">
    <location>
        <begin position="117"/>
        <end position="127"/>
    </location>
</feature>
<feature type="region of interest" description="Disordered" evidence="1">
    <location>
        <begin position="108"/>
        <end position="127"/>
    </location>
</feature>
<sequence length="127" mass="14381">MLALARNFSLLYSTRNSKHSALPAPVRRRRRRTGVRHVEKPVAQLDDSGIVPGVYVLGEQQPSRSPKDPPFPNSFFDFIRVTLEQQENPPPPVKISSNFHSLMLRVQNSSSKIKRPKAVETERAPIL</sequence>
<proteinExistence type="predicted"/>
<evidence type="ECO:0000313" key="3">
    <source>
        <dbReference type="Proteomes" id="UP001239213"/>
    </source>
</evidence>
<gene>
    <name evidence="2" type="ORF">CCUS01_15926</name>
</gene>